<evidence type="ECO:0000259" key="5">
    <source>
        <dbReference type="PROSITE" id="PS50056"/>
    </source>
</evidence>
<dbReference type="Gene3D" id="3.90.190.10">
    <property type="entry name" value="Protein tyrosine phosphatase superfamily"/>
    <property type="match status" value="1"/>
</dbReference>
<dbReference type="InterPro" id="IPR029021">
    <property type="entry name" value="Prot-tyrosine_phosphatase-like"/>
</dbReference>
<dbReference type="PANTHER" id="PTHR10159">
    <property type="entry name" value="DUAL SPECIFICITY PROTEIN PHOSPHATASE"/>
    <property type="match status" value="1"/>
</dbReference>
<evidence type="ECO:0000256" key="4">
    <source>
        <dbReference type="ARBA" id="ARBA00022912"/>
    </source>
</evidence>
<dbReference type="EC" id="3.1.3.48" evidence="2"/>
<dbReference type="SUPFAM" id="SSF52799">
    <property type="entry name" value="(Phosphotyrosine protein) phosphatases II"/>
    <property type="match status" value="1"/>
</dbReference>
<dbReference type="PROSITE" id="PS50056">
    <property type="entry name" value="TYR_PHOSPHATASE_2"/>
    <property type="match status" value="1"/>
</dbReference>
<evidence type="ECO:0000313" key="7">
    <source>
        <dbReference type="Proteomes" id="UP000054408"/>
    </source>
</evidence>
<dbReference type="InterPro" id="IPR000387">
    <property type="entry name" value="Tyr_Pase_dom"/>
</dbReference>
<protein>
    <recommendedName>
        <fullName evidence="2">protein-tyrosine-phosphatase</fullName>
        <ecNumber evidence="2">3.1.3.48</ecNumber>
    </recommendedName>
</protein>
<evidence type="ECO:0000256" key="1">
    <source>
        <dbReference type="ARBA" id="ARBA00008601"/>
    </source>
</evidence>
<dbReference type="SMART" id="SM00195">
    <property type="entry name" value="DSPc"/>
    <property type="match status" value="1"/>
</dbReference>
<evidence type="ECO:0000256" key="2">
    <source>
        <dbReference type="ARBA" id="ARBA00013064"/>
    </source>
</evidence>
<comment type="similarity">
    <text evidence="1">Belongs to the protein-tyrosine phosphatase family. Non-receptor class dual specificity subfamily.</text>
</comment>
<dbReference type="OrthoDB" id="426001at2759"/>
<reference evidence="6 7" key="1">
    <citation type="submission" date="2010-05" db="EMBL/GenBank/DDBJ databases">
        <title>The Genome Sequence of Thecamonas trahens ATCC 50062.</title>
        <authorList>
            <consortium name="The Broad Institute Genome Sequencing Platform"/>
            <person name="Russ C."/>
            <person name="Cuomo C."/>
            <person name="Shea T."/>
            <person name="Young S.K."/>
            <person name="Zeng Q."/>
            <person name="Koehrsen M."/>
            <person name="Haas B."/>
            <person name="Borodovsky M."/>
            <person name="Guigo R."/>
            <person name="Alvarado L."/>
            <person name="Berlin A."/>
            <person name="Bochicchio J."/>
            <person name="Borenstein D."/>
            <person name="Chapman S."/>
            <person name="Chen Z."/>
            <person name="Freedman E."/>
            <person name="Gellesch M."/>
            <person name="Goldberg J."/>
            <person name="Griggs A."/>
            <person name="Gujja S."/>
            <person name="Heilman E."/>
            <person name="Heiman D."/>
            <person name="Hepburn T."/>
            <person name="Howarth C."/>
            <person name="Jen D."/>
            <person name="Larson L."/>
            <person name="Mehta T."/>
            <person name="Park D."/>
            <person name="Pearson M."/>
            <person name="Roberts A."/>
            <person name="Saif S."/>
            <person name="Shenoy N."/>
            <person name="Sisk P."/>
            <person name="Stolte C."/>
            <person name="Sykes S."/>
            <person name="Thomson T."/>
            <person name="Walk T."/>
            <person name="White J."/>
            <person name="Yandava C."/>
            <person name="Burger G."/>
            <person name="Gray M.W."/>
            <person name="Holland P.W.H."/>
            <person name="King N."/>
            <person name="Lang F.B.F."/>
            <person name="Roger A.J."/>
            <person name="Ruiz-Trillo I."/>
            <person name="Lander E."/>
            <person name="Nusbaum C."/>
        </authorList>
    </citation>
    <scope>NUCLEOTIDE SEQUENCE [LARGE SCALE GENOMIC DNA]</scope>
    <source>
        <strain evidence="6 7">ATCC 50062</strain>
    </source>
</reference>
<dbReference type="EMBL" id="GL349463">
    <property type="protein sequence ID" value="KNC50921.1"/>
    <property type="molecule type" value="Genomic_DNA"/>
</dbReference>
<dbReference type="GO" id="GO:0017017">
    <property type="term" value="F:MAP kinase tyrosine/serine/threonine phosphatase activity"/>
    <property type="evidence" value="ECO:0007669"/>
    <property type="project" value="TreeGrafter"/>
</dbReference>
<accession>A0A0L0DFI3</accession>
<dbReference type="PANTHER" id="PTHR10159:SF519">
    <property type="entry name" value="DUAL SPECIFICITY PROTEIN PHOSPHATASE MPK3"/>
    <property type="match status" value="1"/>
</dbReference>
<keyword evidence="4" id="KW-0904">Protein phosphatase</keyword>
<sequence length="206" mass="21583">MVGVNDCVESIGALLNLTFDLRHPLEDADAEASAVACLHIAQRDEMDETIAAYVDEGVPFIAAALDSGSVAIVFCQAGISRSATAVLAFLMIHGFPDDPERQVPRTLADAMDKVKAARPNIGPNASFIAQLLELEADLFAQDADYQPSLEPAAYAAASLQAMLPDSLSLAIVRAAVDAHIATTPGFSFKSADAVNALVTSLLDALL</sequence>
<dbReference type="CDD" id="cd14498">
    <property type="entry name" value="DSP"/>
    <property type="match status" value="1"/>
</dbReference>
<evidence type="ECO:0000313" key="6">
    <source>
        <dbReference type="EMBL" id="KNC50921.1"/>
    </source>
</evidence>
<name>A0A0L0DFI3_THETB</name>
<dbReference type="GO" id="GO:0008330">
    <property type="term" value="F:protein tyrosine/threonine phosphatase activity"/>
    <property type="evidence" value="ECO:0007669"/>
    <property type="project" value="TreeGrafter"/>
</dbReference>
<feature type="domain" description="Tyrosine specific protein phosphatases" evidence="5">
    <location>
        <begin position="44"/>
        <end position="121"/>
    </location>
</feature>
<gene>
    <name evidence="6" type="ORF">AMSG_07163</name>
</gene>
<dbReference type="GO" id="GO:0033550">
    <property type="term" value="F:MAP kinase tyrosine phosphatase activity"/>
    <property type="evidence" value="ECO:0007669"/>
    <property type="project" value="TreeGrafter"/>
</dbReference>
<evidence type="ECO:0000256" key="3">
    <source>
        <dbReference type="ARBA" id="ARBA00022801"/>
    </source>
</evidence>
<dbReference type="eggNOG" id="KOG1716">
    <property type="taxonomic scope" value="Eukaryota"/>
</dbReference>
<keyword evidence="3" id="KW-0378">Hydrolase</keyword>
<dbReference type="GO" id="GO:0043409">
    <property type="term" value="P:negative regulation of MAPK cascade"/>
    <property type="evidence" value="ECO:0007669"/>
    <property type="project" value="TreeGrafter"/>
</dbReference>
<dbReference type="InterPro" id="IPR020422">
    <property type="entry name" value="TYR_PHOSPHATASE_DUAL_dom"/>
</dbReference>
<dbReference type="GeneID" id="25566151"/>
<dbReference type="InterPro" id="IPR000340">
    <property type="entry name" value="Dual-sp_phosphatase_cat-dom"/>
</dbReference>
<dbReference type="GO" id="GO:0005737">
    <property type="term" value="C:cytoplasm"/>
    <property type="evidence" value="ECO:0007669"/>
    <property type="project" value="TreeGrafter"/>
</dbReference>
<dbReference type="STRING" id="461836.A0A0L0DFI3"/>
<dbReference type="Proteomes" id="UP000054408">
    <property type="component" value="Unassembled WGS sequence"/>
</dbReference>
<dbReference type="Pfam" id="PF00782">
    <property type="entry name" value="DSPc"/>
    <property type="match status" value="1"/>
</dbReference>
<dbReference type="AlphaFoldDB" id="A0A0L0DFI3"/>
<dbReference type="RefSeq" id="XP_013756621.1">
    <property type="nucleotide sequence ID" value="XM_013901167.1"/>
</dbReference>
<keyword evidence="7" id="KW-1185">Reference proteome</keyword>
<organism evidence="6 7">
    <name type="scientific">Thecamonas trahens ATCC 50062</name>
    <dbReference type="NCBI Taxonomy" id="461836"/>
    <lineage>
        <taxon>Eukaryota</taxon>
        <taxon>Apusozoa</taxon>
        <taxon>Apusomonadida</taxon>
        <taxon>Apusomonadidae</taxon>
        <taxon>Thecamonas</taxon>
    </lineage>
</organism>
<proteinExistence type="inferred from homology"/>